<evidence type="ECO:0000313" key="2">
    <source>
        <dbReference type="EMBL" id="MDN4164455.1"/>
    </source>
</evidence>
<keyword evidence="3" id="KW-1185">Reference proteome</keyword>
<reference evidence="2" key="1">
    <citation type="submission" date="2023-06" db="EMBL/GenBank/DDBJ databases">
        <title>Cytophagales bacterium Strain LB-30, isolated from soil.</title>
        <authorList>
            <person name="Liu B."/>
        </authorList>
    </citation>
    <scope>NUCLEOTIDE SEQUENCE</scope>
    <source>
        <strain evidence="2">LB-30</strain>
    </source>
</reference>
<protein>
    <submittedName>
        <fullName evidence="2">TerB family tellurite resistance protein</fullName>
    </submittedName>
</protein>
<feature type="domain" description="Co-chaperone DjlA N-terminal" evidence="1">
    <location>
        <begin position="13"/>
        <end position="129"/>
    </location>
</feature>
<proteinExistence type="predicted"/>
<dbReference type="Proteomes" id="UP001168552">
    <property type="component" value="Unassembled WGS sequence"/>
</dbReference>
<dbReference type="CDD" id="cd07177">
    <property type="entry name" value="terB_like"/>
    <property type="match status" value="1"/>
</dbReference>
<evidence type="ECO:0000259" key="1">
    <source>
        <dbReference type="Pfam" id="PF05099"/>
    </source>
</evidence>
<dbReference type="Gene3D" id="1.10.3680.10">
    <property type="entry name" value="TerB-like"/>
    <property type="match status" value="1"/>
</dbReference>
<gene>
    <name evidence="2" type="ORF">QWY31_03025</name>
</gene>
<evidence type="ECO:0000313" key="3">
    <source>
        <dbReference type="Proteomes" id="UP001168552"/>
    </source>
</evidence>
<sequence>MNYKSFYKSLGELLYAMAAVDGKVYPAEKEKLHELVKEEISTWEKHTDAFGTDTAYYAEFEFERLVDQSVDVEKAYADFIDYVNAYPKSINEATRQHMFVLALKVATAFHGINKTEINFILKLKKDLHLN</sequence>
<dbReference type="InterPro" id="IPR029024">
    <property type="entry name" value="TerB-like"/>
</dbReference>
<accession>A0ABT8F1Z6</accession>
<dbReference type="EMBL" id="JAUHJS010000002">
    <property type="protein sequence ID" value="MDN4164455.1"/>
    <property type="molecule type" value="Genomic_DNA"/>
</dbReference>
<dbReference type="RefSeq" id="WP_320002984.1">
    <property type="nucleotide sequence ID" value="NZ_JAUHJS010000002.1"/>
</dbReference>
<dbReference type="SUPFAM" id="SSF158682">
    <property type="entry name" value="TerB-like"/>
    <property type="match status" value="1"/>
</dbReference>
<name>A0ABT8F1Z6_9BACT</name>
<comment type="caution">
    <text evidence="2">The sequence shown here is derived from an EMBL/GenBank/DDBJ whole genome shotgun (WGS) entry which is preliminary data.</text>
</comment>
<organism evidence="2 3">
    <name type="scientific">Shiella aurantiaca</name>
    <dbReference type="NCBI Taxonomy" id="3058365"/>
    <lineage>
        <taxon>Bacteria</taxon>
        <taxon>Pseudomonadati</taxon>
        <taxon>Bacteroidota</taxon>
        <taxon>Cytophagia</taxon>
        <taxon>Cytophagales</taxon>
        <taxon>Shiellaceae</taxon>
        <taxon>Shiella</taxon>
    </lineage>
</organism>
<dbReference type="InterPro" id="IPR007791">
    <property type="entry name" value="DjlA_N"/>
</dbReference>
<dbReference type="Pfam" id="PF05099">
    <property type="entry name" value="TerB"/>
    <property type="match status" value="1"/>
</dbReference>